<comment type="caution">
    <text evidence="2">The sequence shown here is derived from an EMBL/GenBank/DDBJ whole genome shotgun (WGS) entry which is preliminary data.</text>
</comment>
<protein>
    <submittedName>
        <fullName evidence="2">Uncharacterized protein</fullName>
    </submittedName>
</protein>
<evidence type="ECO:0000256" key="1">
    <source>
        <dbReference type="SAM" id="MobiDB-lite"/>
    </source>
</evidence>
<feature type="region of interest" description="Disordered" evidence="1">
    <location>
        <begin position="474"/>
        <end position="515"/>
    </location>
</feature>
<dbReference type="EMBL" id="JBEFKJ010000004">
    <property type="protein sequence ID" value="KAL2046213.1"/>
    <property type="molecule type" value="Genomic_DNA"/>
</dbReference>
<feature type="region of interest" description="Disordered" evidence="1">
    <location>
        <begin position="165"/>
        <end position="207"/>
    </location>
</feature>
<dbReference type="Proteomes" id="UP001590950">
    <property type="component" value="Unassembled WGS sequence"/>
</dbReference>
<keyword evidence="3" id="KW-1185">Reference proteome</keyword>
<feature type="compositionally biased region" description="Basic and acidic residues" evidence="1">
    <location>
        <begin position="506"/>
        <end position="515"/>
    </location>
</feature>
<evidence type="ECO:0000313" key="3">
    <source>
        <dbReference type="Proteomes" id="UP001590950"/>
    </source>
</evidence>
<evidence type="ECO:0000313" key="2">
    <source>
        <dbReference type="EMBL" id="KAL2046213.1"/>
    </source>
</evidence>
<accession>A0ABR4AKB8</accession>
<feature type="region of interest" description="Disordered" evidence="1">
    <location>
        <begin position="328"/>
        <end position="384"/>
    </location>
</feature>
<organism evidence="2 3">
    <name type="scientific">Stereocaulon virgatum</name>
    <dbReference type="NCBI Taxonomy" id="373712"/>
    <lineage>
        <taxon>Eukaryota</taxon>
        <taxon>Fungi</taxon>
        <taxon>Dikarya</taxon>
        <taxon>Ascomycota</taxon>
        <taxon>Pezizomycotina</taxon>
        <taxon>Lecanoromycetes</taxon>
        <taxon>OSLEUM clade</taxon>
        <taxon>Lecanoromycetidae</taxon>
        <taxon>Lecanorales</taxon>
        <taxon>Lecanorineae</taxon>
        <taxon>Stereocaulaceae</taxon>
        <taxon>Stereocaulon</taxon>
    </lineage>
</organism>
<feature type="region of interest" description="Disordered" evidence="1">
    <location>
        <begin position="76"/>
        <end position="117"/>
    </location>
</feature>
<feature type="compositionally biased region" description="Polar residues" evidence="1">
    <location>
        <begin position="181"/>
        <end position="194"/>
    </location>
</feature>
<proteinExistence type="predicted"/>
<name>A0ABR4AKB8_9LECA</name>
<gene>
    <name evidence="2" type="ORF">N7G274_001660</name>
</gene>
<sequence length="626" mass="69915">MASIPLLCNICPKAPDFSDISHLLTHVSSKGHLSHYFKAQVKARQDPFILEKLDTYDRWYDRYKIEKLLSERMTAKENKDTKVKRPTSGCKPPAWSKENNSRKPRVSKIASQQPEVPSPVKLEGVIDPQLSGLLPTAPHTLIASPLLNGIQHETAARHRAYVPRMGRWHNNSPSPYELPENTYSRQRSSPQPTNRPGHDSSSDSDYFRSFLRSPTQAAYPDPAELAAPRTGFSPEQGAQVMNTIESQCDHSPEPEKAAVNASLILKGVKWPGMSLFDSASFEEQRRRNQKKDDSTLERMEFNSVAVEQIERIYWPDGALKMARLITGNVESSPSRSPTPQPAPSKPRRNKASKAVLQDLSTNGPTLGRKPRPRKTTLVPAKQASNLQQLSEKVLVKLGSPKYPYPLGTHMGYNPADEDEPQHQLTYGGAGPSRKRAFEIFSDEIKDQRDARPSHSLKATDNGCLQTLHGNENVHLSHGPHSTRRKSPMISKQLSSRPRTGAHLHRSPWDSRLHDSAKVPLPPVPEDSENVEPILDSEGHIDDTGKPEVHQRVTQRYFSVTGNQPTQFYNSLPPQMDFGGLAEPKFYGSTINPLNSYLCQHLHSYRTSPLAHQPTSISHLANGRKAG</sequence>
<reference evidence="2 3" key="1">
    <citation type="submission" date="2024-09" db="EMBL/GenBank/DDBJ databases">
        <title>Rethinking Asexuality: The Enigmatic Case of Functional Sexual Genes in Lepraria (Stereocaulaceae).</title>
        <authorList>
            <person name="Doellman M."/>
            <person name="Sun Y."/>
            <person name="Barcenas-Pena A."/>
            <person name="Lumbsch H.T."/>
            <person name="Grewe F."/>
        </authorList>
    </citation>
    <scope>NUCLEOTIDE SEQUENCE [LARGE SCALE GENOMIC DNA]</scope>
    <source>
        <strain evidence="2 3">Mercado 3170</strain>
    </source>
</reference>